<dbReference type="PANTHER" id="PTHR34071:SF2">
    <property type="entry name" value="FLAVIN-NUCLEOTIDE-BINDING PROTEIN"/>
    <property type="match status" value="1"/>
</dbReference>
<protein>
    <submittedName>
        <fullName evidence="2">Uncharacterized protein</fullName>
    </submittedName>
</protein>
<dbReference type="AlphaFoldDB" id="A0A8T8SGT8"/>
<dbReference type="SUPFAM" id="SSF50475">
    <property type="entry name" value="FMN-binding split barrel"/>
    <property type="match status" value="1"/>
</dbReference>
<dbReference type="InterPro" id="IPR012349">
    <property type="entry name" value="Split_barrel_FMN-bd"/>
</dbReference>
<dbReference type="Proteomes" id="UP000077521">
    <property type="component" value="Unassembled WGS sequence"/>
</dbReference>
<dbReference type="PANTHER" id="PTHR34071">
    <property type="entry name" value="5-NITROIMIDAZOLE ANTIBIOTICS RESISTANCE PROTEIN, NIMA-FAMILY-RELATED PROTEIN-RELATED"/>
    <property type="match status" value="1"/>
</dbReference>
<organism evidence="2 3">
    <name type="scientific">Tilletia indica</name>
    <dbReference type="NCBI Taxonomy" id="43049"/>
    <lineage>
        <taxon>Eukaryota</taxon>
        <taxon>Fungi</taxon>
        <taxon>Dikarya</taxon>
        <taxon>Basidiomycota</taxon>
        <taxon>Ustilaginomycotina</taxon>
        <taxon>Exobasidiomycetes</taxon>
        <taxon>Tilletiales</taxon>
        <taxon>Tilletiaceae</taxon>
        <taxon>Tilletia</taxon>
    </lineage>
</organism>
<comment type="caution">
    <text evidence="2">The sequence shown here is derived from an EMBL/GenBank/DDBJ whole genome shotgun (WGS) entry which is preliminary data.</text>
</comment>
<evidence type="ECO:0000256" key="1">
    <source>
        <dbReference type="SAM" id="MobiDB-lite"/>
    </source>
</evidence>
<feature type="non-terminal residue" evidence="2">
    <location>
        <position position="139"/>
    </location>
</feature>
<gene>
    <name evidence="2" type="ORF">A4X13_0g8159</name>
</gene>
<reference evidence="2" key="2">
    <citation type="journal article" date="2019" name="IMA Fungus">
        <title>Genome sequencing and comparison of five Tilletia species to identify candidate genes for the detection of regulated species infecting wheat.</title>
        <authorList>
            <person name="Nguyen H.D.T."/>
            <person name="Sultana T."/>
            <person name="Kesanakurti P."/>
            <person name="Hambleton S."/>
        </authorList>
    </citation>
    <scope>NUCLEOTIDE SEQUENCE</scope>
    <source>
        <strain evidence="2">DAOMC 236416</strain>
    </source>
</reference>
<feature type="region of interest" description="Disordered" evidence="1">
    <location>
        <begin position="1"/>
        <end position="20"/>
    </location>
</feature>
<dbReference type="InterPro" id="IPR024747">
    <property type="entry name" value="Pyridox_Oxase-rel"/>
</dbReference>
<dbReference type="Pfam" id="PF12900">
    <property type="entry name" value="Pyridox_ox_2"/>
    <property type="match status" value="1"/>
</dbReference>
<evidence type="ECO:0000313" key="2">
    <source>
        <dbReference type="EMBL" id="KAE8239533.1"/>
    </source>
</evidence>
<accession>A0A8T8SGT8</accession>
<name>A0A8T8SGT8_9BASI</name>
<keyword evidence="3" id="KW-1185">Reference proteome</keyword>
<sequence>MSTSSYEKTPANTIHRKSNKGTYDRETIHKIVNACPIVHVAFIPDPYEPFPVVLPMIGVIARYPESTQDSDEDYLYLHGYTSARFFKQTTKESEDGDEGGLNVCVSAALVDGLVLSLTPNSHSMNFRSAVLHGRAILLK</sequence>
<evidence type="ECO:0000313" key="3">
    <source>
        <dbReference type="Proteomes" id="UP000077521"/>
    </source>
</evidence>
<feature type="compositionally biased region" description="Polar residues" evidence="1">
    <location>
        <begin position="1"/>
        <end position="12"/>
    </location>
</feature>
<dbReference type="EMBL" id="LWDF02001288">
    <property type="protein sequence ID" value="KAE8239533.1"/>
    <property type="molecule type" value="Genomic_DNA"/>
</dbReference>
<dbReference type="Gene3D" id="2.30.110.10">
    <property type="entry name" value="Electron Transport, Fmn-binding Protein, Chain A"/>
    <property type="match status" value="1"/>
</dbReference>
<reference evidence="2" key="1">
    <citation type="submission" date="2016-04" db="EMBL/GenBank/DDBJ databases">
        <authorList>
            <person name="Nguyen H.D."/>
            <person name="Samba Siva P."/>
            <person name="Cullis J."/>
            <person name="Levesque C.A."/>
            <person name="Hambleton S."/>
        </authorList>
    </citation>
    <scope>NUCLEOTIDE SEQUENCE</scope>
    <source>
        <strain evidence="2">DAOMC 236416</strain>
    </source>
</reference>
<proteinExistence type="predicted"/>